<sequence>MIMTLTGLKRSPSPSGIEEIAKRLKTPAKVPSLALIPSSQSPSPLRPPKSTLMTTPNPAGKPNEESDSETESDASPMRLPVMRMKITQEYDKAQIQQSLDRDREWWNEPGLIKGTYAFPSVHTRKAPVEYEKALQESWMRVEILEQNIKTSSLSLQHAEEKLEAAEEKIAKLHTEKADLQSELSCMRERLGQVVGELVQISHGNTYGTRNF</sequence>
<feature type="compositionally biased region" description="Low complexity" evidence="2">
    <location>
        <begin position="31"/>
        <end position="43"/>
    </location>
</feature>
<dbReference type="AlphaFoldDB" id="A0A8H5GWI7"/>
<evidence type="ECO:0000313" key="3">
    <source>
        <dbReference type="EMBL" id="KAF5372220.1"/>
    </source>
</evidence>
<evidence type="ECO:0000256" key="2">
    <source>
        <dbReference type="SAM" id="MobiDB-lite"/>
    </source>
</evidence>
<evidence type="ECO:0000256" key="1">
    <source>
        <dbReference type="SAM" id="Coils"/>
    </source>
</evidence>
<gene>
    <name evidence="3" type="ORF">D9758_004939</name>
</gene>
<organism evidence="3 4">
    <name type="scientific">Tetrapyrgos nigripes</name>
    <dbReference type="NCBI Taxonomy" id="182062"/>
    <lineage>
        <taxon>Eukaryota</taxon>
        <taxon>Fungi</taxon>
        <taxon>Dikarya</taxon>
        <taxon>Basidiomycota</taxon>
        <taxon>Agaricomycotina</taxon>
        <taxon>Agaricomycetes</taxon>
        <taxon>Agaricomycetidae</taxon>
        <taxon>Agaricales</taxon>
        <taxon>Marasmiineae</taxon>
        <taxon>Marasmiaceae</taxon>
        <taxon>Tetrapyrgos</taxon>
    </lineage>
</organism>
<dbReference type="SUPFAM" id="SSF57997">
    <property type="entry name" value="Tropomyosin"/>
    <property type="match status" value="1"/>
</dbReference>
<proteinExistence type="predicted"/>
<feature type="coiled-coil region" evidence="1">
    <location>
        <begin position="141"/>
        <end position="189"/>
    </location>
</feature>
<keyword evidence="1" id="KW-0175">Coiled coil</keyword>
<dbReference type="Proteomes" id="UP000559256">
    <property type="component" value="Unassembled WGS sequence"/>
</dbReference>
<dbReference type="EMBL" id="JAACJM010000006">
    <property type="protein sequence ID" value="KAF5372220.1"/>
    <property type="molecule type" value="Genomic_DNA"/>
</dbReference>
<dbReference type="Gene3D" id="1.20.5.170">
    <property type="match status" value="1"/>
</dbReference>
<accession>A0A8H5GWI7</accession>
<reference evidence="3 4" key="1">
    <citation type="journal article" date="2020" name="ISME J.">
        <title>Uncovering the hidden diversity of litter-decomposition mechanisms in mushroom-forming fungi.</title>
        <authorList>
            <person name="Floudas D."/>
            <person name="Bentzer J."/>
            <person name="Ahren D."/>
            <person name="Johansson T."/>
            <person name="Persson P."/>
            <person name="Tunlid A."/>
        </authorList>
    </citation>
    <scope>NUCLEOTIDE SEQUENCE [LARGE SCALE GENOMIC DNA]</scope>
    <source>
        <strain evidence="3 4">CBS 291.85</strain>
    </source>
</reference>
<feature type="region of interest" description="Disordered" evidence="2">
    <location>
        <begin position="1"/>
        <end position="77"/>
    </location>
</feature>
<comment type="caution">
    <text evidence="3">The sequence shown here is derived from an EMBL/GenBank/DDBJ whole genome shotgun (WGS) entry which is preliminary data.</text>
</comment>
<protein>
    <submittedName>
        <fullName evidence="3">Uncharacterized protein</fullName>
    </submittedName>
</protein>
<keyword evidence="4" id="KW-1185">Reference proteome</keyword>
<name>A0A8H5GWI7_9AGAR</name>
<evidence type="ECO:0000313" key="4">
    <source>
        <dbReference type="Proteomes" id="UP000559256"/>
    </source>
</evidence>